<dbReference type="Proteomes" id="UP001309448">
    <property type="component" value="Unassembled WGS sequence"/>
</dbReference>
<sequence>MKENKKSKKSKKRRILQVFLLMICSIILYVSYAAYDIWSYRFKTEDDVKTDAGIVLGAASWNGKPSPVFKERINHAISLYKNGNIKKIIFTGGTKFEAELEEARTARVYALKQGVKEEDILIETKSLFTEENLKNAKQVGIENGIRTYTIVSDPLHMKRAMRIAKHINIEAYASPTPTSAYKTLDTEIPFFFKELFSYIGYVTSLPLKALKGD</sequence>
<gene>
    <name evidence="3" type="ORF">BAU28_00485</name>
    <name evidence="2" type="ORF">P4U88_07915</name>
</gene>
<accession>A0A1J9VQG8</accession>
<dbReference type="EMBL" id="MAOI01000079">
    <property type="protein sequence ID" value="OJD77748.1"/>
    <property type="molecule type" value="Genomic_DNA"/>
</dbReference>
<organism evidence="3 4">
    <name type="scientific">Bacillus paramycoides</name>
    <dbReference type="NCBI Taxonomy" id="2026194"/>
    <lineage>
        <taxon>Bacteria</taxon>
        <taxon>Bacillati</taxon>
        <taxon>Bacillota</taxon>
        <taxon>Bacilli</taxon>
        <taxon>Bacillales</taxon>
        <taxon>Bacillaceae</taxon>
        <taxon>Bacillus</taxon>
        <taxon>Bacillus cereus group</taxon>
    </lineage>
</organism>
<protein>
    <submittedName>
        <fullName evidence="3">Multidrug MFS transporter</fullName>
    </submittedName>
    <submittedName>
        <fullName evidence="2">YdcF family protein</fullName>
    </submittedName>
</protein>
<dbReference type="Gene3D" id="3.40.50.620">
    <property type="entry name" value="HUPs"/>
    <property type="match status" value="1"/>
</dbReference>
<evidence type="ECO:0000313" key="2">
    <source>
        <dbReference type="EMBL" id="MED1565869.1"/>
    </source>
</evidence>
<evidence type="ECO:0000259" key="1">
    <source>
        <dbReference type="Pfam" id="PF02698"/>
    </source>
</evidence>
<name>A0A1J9VQG8_9BACI</name>
<dbReference type="GO" id="GO:0005886">
    <property type="term" value="C:plasma membrane"/>
    <property type="evidence" value="ECO:0007669"/>
    <property type="project" value="TreeGrafter"/>
</dbReference>
<dbReference type="PANTHER" id="PTHR30336">
    <property type="entry name" value="INNER MEMBRANE PROTEIN, PROBABLE PERMEASE"/>
    <property type="match status" value="1"/>
</dbReference>
<dbReference type="Pfam" id="PF02698">
    <property type="entry name" value="DUF218"/>
    <property type="match status" value="1"/>
</dbReference>
<dbReference type="PANTHER" id="PTHR30336:SF20">
    <property type="entry name" value="DUF218 DOMAIN-CONTAINING PROTEIN"/>
    <property type="match status" value="1"/>
</dbReference>
<dbReference type="CDD" id="cd06259">
    <property type="entry name" value="YdcF-like"/>
    <property type="match status" value="1"/>
</dbReference>
<evidence type="ECO:0000313" key="4">
    <source>
        <dbReference type="Proteomes" id="UP000182788"/>
    </source>
</evidence>
<evidence type="ECO:0000313" key="3">
    <source>
        <dbReference type="EMBL" id="OJD77748.1"/>
    </source>
</evidence>
<comment type="caution">
    <text evidence="3">The sequence shown here is derived from an EMBL/GenBank/DDBJ whole genome shotgun (WGS) entry which is preliminary data.</text>
</comment>
<evidence type="ECO:0000313" key="5">
    <source>
        <dbReference type="Proteomes" id="UP001309448"/>
    </source>
</evidence>
<keyword evidence="5" id="KW-1185">Reference proteome</keyword>
<dbReference type="InterPro" id="IPR051599">
    <property type="entry name" value="Cell_Envelope_Assoc"/>
</dbReference>
<dbReference type="EMBL" id="JARMDB010000007">
    <property type="protein sequence ID" value="MED1565869.1"/>
    <property type="molecule type" value="Genomic_DNA"/>
</dbReference>
<dbReference type="Proteomes" id="UP000182788">
    <property type="component" value="Unassembled WGS sequence"/>
</dbReference>
<proteinExistence type="predicted"/>
<dbReference type="InterPro" id="IPR014729">
    <property type="entry name" value="Rossmann-like_a/b/a_fold"/>
</dbReference>
<dbReference type="AlphaFoldDB" id="A0A1J9VQG8"/>
<reference evidence="3 4" key="1">
    <citation type="submission" date="2016-06" db="EMBL/GenBank/DDBJ databases">
        <title>First insights into the genetic diversity and population structure of in the Bacillus cereus group bacteria from diverse marine environments.</title>
        <authorList>
            <person name="Liu Y."/>
            <person name="Lai Q."/>
            <person name="Shao Z."/>
        </authorList>
    </citation>
    <scope>NUCLEOTIDE SEQUENCE [LARGE SCALE GENOMIC DNA]</scope>
    <source>
        <strain evidence="3 4">NH24A2</strain>
    </source>
</reference>
<dbReference type="InterPro" id="IPR003848">
    <property type="entry name" value="DUF218"/>
</dbReference>
<reference evidence="2 5" key="2">
    <citation type="submission" date="2023-03" db="EMBL/GenBank/DDBJ databases">
        <title>Bacillus Genome Sequencing.</title>
        <authorList>
            <person name="Dunlap C."/>
        </authorList>
    </citation>
    <scope>NUCLEOTIDE SEQUENCE [LARGE SCALE GENOMIC DNA]</scope>
    <source>
        <strain evidence="2 5">B-615</strain>
    </source>
</reference>
<feature type="domain" description="DUF218" evidence="1">
    <location>
        <begin position="51"/>
        <end position="182"/>
    </location>
</feature>